<dbReference type="AlphaFoldDB" id="A0A5C4T8F5"/>
<gene>
    <name evidence="2" type="ORF">FE784_15170</name>
</gene>
<dbReference type="RefSeq" id="WP_139603057.1">
    <property type="nucleotide sequence ID" value="NZ_VDCQ01000019.1"/>
</dbReference>
<comment type="caution">
    <text evidence="2">The sequence shown here is derived from an EMBL/GenBank/DDBJ whole genome shotgun (WGS) entry which is preliminary data.</text>
</comment>
<feature type="region of interest" description="Disordered" evidence="1">
    <location>
        <begin position="22"/>
        <end position="50"/>
    </location>
</feature>
<reference evidence="2 3" key="1">
    <citation type="submission" date="2019-05" db="EMBL/GenBank/DDBJ databases">
        <title>We sequenced the genome of Paenibacillus hemerocallicola KCTC 33185 for further insight into its adaptation and study the phylogeny of Paenibacillus.</title>
        <authorList>
            <person name="Narsing Rao M.P."/>
        </authorList>
    </citation>
    <scope>NUCLEOTIDE SEQUENCE [LARGE SCALE GENOMIC DNA]</scope>
    <source>
        <strain evidence="2 3">KCTC 33185</strain>
    </source>
</reference>
<keyword evidence="3" id="KW-1185">Reference proteome</keyword>
<accession>A0A5C4T8F5</accession>
<dbReference type="Proteomes" id="UP000307943">
    <property type="component" value="Unassembled WGS sequence"/>
</dbReference>
<evidence type="ECO:0000256" key="1">
    <source>
        <dbReference type="SAM" id="MobiDB-lite"/>
    </source>
</evidence>
<feature type="region of interest" description="Disordered" evidence="1">
    <location>
        <begin position="246"/>
        <end position="280"/>
    </location>
</feature>
<protein>
    <submittedName>
        <fullName evidence="2">Uncharacterized protein</fullName>
    </submittedName>
</protein>
<feature type="compositionally biased region" description="Low complexity" evidence="1">
    <location>
        <begin position="357"/>
        <end position="372"/>
    </location>
</feature>
<feature type="compositionally biased region" description="Basic and acidic residues" evidence="1">
    <location>
        <begin position="267"/>
        <end position="276"/>
    </location>
</feature>
<evidence type="ECO:0000313" key="2">
    <source>
        <dbReference type="EMBL" id="TNJ65364.1"/>
    </source>
</evidence>
<organism evidence="2 3">
    <name type="scientific">Paenibacillus hemerocallicola</name>
    <dbReference type="NCBI Taxonomy" id="1172614"/>
    <lineage>
        <taxon>Bacteria</taxon>
        <taxon>Bacillati</taxon>
        <taxon>Bacillota</taxon>
        <taxon>Bacilli</taxon>
        <taxon>Bacillales</taxon>
        <taxon>Paenibacillaceae</taxon>
        <taxon>Paenibacillus</taxon>
    </lineage>
</organism>
<feature type="compositionally biased region" description="Polar residues" evidence="1">
    <location>
        <begin position="33"/>
        <end position="44"/>
    </location>
</feature>
<evidence type="ECO:0000313" key="3">
    <source>
        <dbReference type="Proteomes" id="UP000307943"/>
    </source>
</evidence>
<proteinExistence type="predicted"/>
<feature type="compositionally biased region" description="Low complexity" evidence="1">
    <location>
        <begin position="322"/>
        <end position="333"/>
    </location>
</feature>
<name>A0A5C4T8F5_9BACL</name>
<feature type="region of interest" description="Disordered" evidence="1">
    <location>
        <begin position="314"/>
        <end position="379"/>
    </location>
</feature>
<feature type="compositionally biased region" description="Gly residues" evidence="1">
    <location>
        <begin position="342"/>
        <end position="356"/>
    </location>
</feature>
<dbReference type="EMBL" id="VDCQ01000019">
    <property type="protein sequence ID" value="TNJ65364.1"/>
    <property type="molecule type" value="Genomic_DNA"/>
</dbReference>
<dbReference type="OrthoDB" id="71172at2"/>
<sequence>MEAVVVAGIVLLITLLLIGNASGKKKRPGRTGNRGTRSVGSRPSPQLPPYETGVLPDRLGLLPDVPLHGTARRLERAFDAGFGSQLKRRVLDKYTRMTEAEYDYKLLELKRYLLMNAVLKGVPMFSPEVDDIWHEMLMFTREYERFCEEWNGRTVHHAPHGEAEPMPGERAWFDWVYSQLFVATPYSGRIWRGFFRYPLDAGLLQSLEREAPETIAEKRFSGASAQTNPETEQTIALLIRKAKEQISQSKTAPAANGTIPGTGSPNARERWQDRPDSSSAYSGTANFAMLGSAMLLFSMTDPTGYEQQMEAIMPEEEKRNQSSCGGSSCSGVSGDRRDPDSGDGGDTGGSSDGGNSSGDSSSCSSSSSSCSSGCGGGGD</sequence>